<protein>
    <submittedName>
        <fullName evidence="1">Putative translation initiation inhibitor, yjgF family</fullName>
    </submittedName>
</protein>
<dbReference type="AlphaFoldDB" id="A0A0K1PFR5"/>
<dbReference type="RefSeq" id="WP_050726450.1">
    <property type="nucleotide sequence ID" value="NZ_CP012332.1"/>
</dbReference>
<dbReference type="EMBL" id="CP012332">
    <property type="protein sequence ID" value="AKU92251.1"/>
    <property type="molecule type" value="Genomic_DNA"/>
</dbReference>
<gene>
    <name evidence="1" type="ORF">AKJ08_2638</name>
</gene>
<dbReference type="SUPFAM" id="SSF55298">
    <property type="entry name" value="YjgF-like"/>
    <property type="match status" value="1"/>
</dbReference>
<dbReference type="PANTHER" id="PTHR43857:SF1">
    <property type="entry name" value="YJGH FAMILY PROTEIN"/>
    <property type="match status" value="1"/>
</dbReference>
<name>A0A0K1PFR5_9BACT</name>
<keyword evidence="2" id="KW-1185">Reference proteome</keyword>
<dbReference type="OrthoDB" id="9803101at2"/>
<evidence type="ECO:0000313" key="2">
    <source>
        <dbReference type="Proteomes" id="UP000055590"/>
    </source>
</evidence>
<dbReference type="PATRIC" id="fig|1391653.3.peg.2739"/>
<reference evidence="1 2" key="1">
    <citation type="submission" date="2015-08" db="EMBL/GenBank/DDBJ databases">
        <authorList>
            <person name="Babu N.S."/>
            <person name="Beckwith C.J."/>
            <person name="Beseler K.G."/>
            <person name="Brison A."/>
            <person name="Carone J.V."/>
            <person name="Caskin T.P."/>
            <person name="Diamond M."/>
            <person name="Durham M.E."/>
            <person name="Foxe J.M."/>
            <person name="Go M."/>
            <person name="Henderson B.A."/>
            <person name="Jones I.B."/>
            <person name="McGettigan J.A."/>
            <person name="Micheletti S.J."/>
            <person name="Nasrallah M.E."/>
            <person name="Ortiz D."/>
            <person name="Piller C.R."/>
            <person name="Privatt S.R."/>
            <person name="Schneider S.L."/>
            <person name="Sharp S."/>
            <person name="Smith T.C."/>
            <person name="Stanton J.D."/>
            <person name="Ullery H.E."/>
            <person name="Wilson R.J."/>
            <person name="Serrano M.G."/>
            <person name="Buck G."/>
            <person name="Lee V."/>
            <person name="Wang Y."/>
            <person name="Carvalho R."/>
            <person name="Voegtly L."/>
            <person name="Shi R."/>
            <person name="Duckworth R."/>
            <person name="Johnson A."/>
            <person name="Loviza R."/>
            <person name="Walstead R."/>
            <person name="Shah Z."/>
            <person name="Kiflezghi M."/>
            <person name="Wade K."/>
            <person name="Ball S.L."/>
            <person name="Bradley K.W."/>
            <person name="Asai D.J."/>
            <person name="Bowman C.A."/>
            <person name="Russell D.A."/>
            <person name="Pope W.H."/>
            <person name="Jacobs-Sera D."/>
            <person name="Hendrix R.W."/>
            <person name="Hatfull G.F."/>
        </authorList>
    </citation>
    <scope>NUCLEOTIDE SEQUENCE [LARGE SCALE GENOMIC DNA]</scope>
    <source>
        <strain evidence="1 2">DSM 27710</strain>
    </source>
</reference>
<dbReference type="KEGG" id="vin:AKJ08_2638"/>
<dbReference type="Proteomes" id="UP000055590">
    <property type="component" value="Chromosome"/>
</dbReference>
<dbReference type="InterPro" id="IPR006175">
    <property type="entry name" value="YjgF/YER057c/UK114"/>
</dbReference>
<dbReference type="PANTHER" id="PTHR43857">
    <property type="entry name" value="BLR7761 PROTEIN"/>
    <property type="match status" value="1"/>
</dbReference>
<dbReference type="STRING" id="1391653.AKJ08_2638"/>
<organism evidence="1 2">
    <name type="scientific">Vulgatibacter incomptus</name>
    <dbReference type="NCBI Taxonomy" id="1391653"/>
    <lineage>
        <taxon>Bacteria</taxon>
        <taxon>Pseudomonadati</taxon>
        <taxon>Myxococcota</taxon>
        <taxon>Myxococcia</taxon>
        <taxon>Myxococcales</taxon>
        <taxon>Cystobacterineae</taxon>
        <taxon>Vulgatibacteraceae</taxon>
        <taxon>Vulgatibacter</taxon>
    </lineage>
</organism>
<dbReference type="Gene3D" id="3.30.1330.40">
    <property type="entry name" value="RutC-like"/>
    <property type="match status" value="1"/>
</dbReference>
<dbReference type="InterPro" id="IPR035959">
    <property type="entry name" value="RutC-like_sf"/>
</dbReference>
<dbReference type="CDD" id="cd00448">
    <property type="entry name" value="YjgF_YER057c_UK114_family"/>
    <property type="match status" value="1"/>
</dbReference>
<sequence length="135" mass="14794">MGLLQAIQPPGWKRPKGYSNGIVGEGRILFVGGQIGWDADEVFHSDVFHEQWAQALSNVLDVVRAAGGGPEHVARMTIYVTDKQDYLAQLAEIGAAWKKHMGRVYPAMALVQVADLVEDRALVEIEATCLLPKEP</sequence>
<evidence type="ECO:0000313" key="1">
    <source>
        <dbReference type="EMBL" id="AKU92251.1"/>
    </source>
</evidence>
<accession>A0A0K1PFR5</accession>
<proteinExistence type="predicted"/>
<dbReference type="Pfam" id="PF01042">
    <property type="entry name" value="Ribonuc_L-PSP"/>
    <property type="match status" value="1"/>
</dbReference>